<organism evidence="2 3">
    <name type="scientific">Amsacta moorei entomopoxvirus</name>
    <name type="common">AmEPV</name>
    <dbReference type="NCBI Taxonomy" id="28321"/>
    <lineage>
        <taxon>Viruses</taxon>
        <taxon>Varidnaviria</taxon>
        <taxon>Bamfordvirae</taxon>
        <taxon>Nucleocytoviricota</taxon>
        <taxon>Pokkesviricetes</taxon>
        <taxon>Chitovirales</taxon>
        <taxon>Poxviridae</taxon>
        <taxon>Entomopoxvirinae</taxon>
        <taxon>Betaentomopoxvirus</taxon>
    </lineage>
</organism>
<organismHost>
    <name type="scientific">Amsacta</name>
    <dbReference type="NCBI Taxonomy" id="340055"/>
</organismHost>
<dbReference type="RefSeq" id="NP_064865.1">
    <property type="nucleotide sequence ID" value="NC_002520.1"/>
</dbReference>
<protein>
    <submittedName>
        <fullName evidence="2">AMV083</fullName>
    </submittedName>
</protein>
<accession>Q9EMW6</accession>
<proteinExistence type="predicted"/>
<gene>
    <name evidence="2" type="primary">AMV083</name>
</gene>
<keyword evidence="3" id="KW-1185">Reference proteome</keyword>
<sequence>MTLIKQKNNNDKIINLNPTFIIWDYDIKIIIKKYSIYIIIFLQLLFIIFILYYFLYQELIFIYNNIFGYTLSPDDKNNYNIYYNKIRNILDSKLYCDNNNNLRIIYNNTDIPAYSLNGEVISDCNNFLKNNNNM</sequence>
<keyword evidence="1" id="KW-0472">Membrane</keyword>
<feature type="transmembrane region" description="Helical" evidence="1">
    <location>
        <begin position="34"/>
        <end position="55"/>
    </location>
</feature>
<dbReference type="Proteomes" id="UP000000872">
    <property type="component" value="Segment"/>
</dbReference>
<evidence type="ECO:0000313" key="3">
    <source>
        <dbReference type="Proteomes" id="UP000000872"/>
    </source>
</evidence>
<evidence type="ECO:0000256" key="1">
    <source>
        <dbReference type="SAM" id="Phobius"/>
    </source>
</evidence>
<name>Q9EMW6_AMEPV</name>
<dbReference type="KEGG" id="vg:1494673"/>
<dbReference type="GeneID" id="1494673"/>
<keyword evidence="1" id="KW-1133">Transmembrane helix</keyword>
<reference evidence="2 3" key="1">
    <citation type="journal article" date="2000" name="Virology">
        <title>Complete genomic sequence of the Amsacta moorei entomopoxvirus: analysis and comparison with other poxviruses.</title>
        <authorList>
            <person name="Bawden A.L."/>
            <person name="Glassberg K.J."/>
            <person name="Diggans J."/>
            <person name="Shaw R."/>
            <person name="Farmerie W."/>
            <person name="Moyer R.W."/>
        </authorList>
    </citation>
    <scope>NUCLEOTIDE SEQUENCE [LARGE SCALE GENOMIC DNA]</scope>
</reference>
<evidence type="ECO:0000313" key="2">
    <source>
        <dbReference type="EMBL" id="AAG02789.1"/>
    </source>
</evidence>
<keyword evidence="1" id="KW-0812">Transmembrane</keyword>
<dbReference type="EMBL" id="AF250284">
    <property type="protein sequence ID" value="AAG02789.1"/>
    <property type="molecule type" value="Genomic_DNA"/>
</dbReference>